<organism evidence="2 3">
    <name type="scientific">Rhododendron simsii</name>
    <name type="common">Sims's rhododendron</name>
    <dbReference type="NCBI Taxonomy" id="118357"/>
    <lineage>
        <taxon>Eukaryota</taxon>
        <taxon>Viridiplantae</taxon>
        <taxon>Streptophyta</taxon>
        <taxon>Embryophyta</taxon>
        <taxon>Tracheophyta</taxon>
        <taxon>Spermatophyta</taxon>
        <taxon>Magnoliopsida</taxon>
        <taxon>eudicotyledons</taxon>
        <taxon>Gunneridae</taxon>
        <taxon>Pentapetalae</taxon>
        <taxon>asterids</taxon>
        <taxon>Ericales</taxon>
        <taxon>Ericaceae</taxon>
        <taxon>Ericoideae</taxon>
        <taxon>Rhodoreae</taxon>
        <taxon>Rhododendron</taxon>
    </lineage>
</organism>
<dbReference type="AlphaFoldDB" id="A0A834HJE6"/>
<evidence type="ECO:0000313" key="3">
    <source>
        <dbReference type="Proteomes" id="UP000626092"/>
    </source>
</evidence>
<dbReference type="EMBL" id="WJXA01000001">
    <property type="protein sequence ID" value="KAF7153471.1"/>
    <property type="molecule type" value="Genomic_DNA"/>
</dbReference>
<feature type="domain" description="KIB1-4 beta-propeller" evidence="1">
    <location>
        <begin position="5"/>
        <end position="106"/>
    </location>
</feature>
<comment type="caution">
    <text evidence="2">The sequence shown here is derived from an EMBL/GenBank/DDBJ whole genome shotgun (WGS) entry which is preliminary data.</text>
</comment>
<evidence type="ECO:0000259" key="1">
    <source>
        <dbReference type="Pfam" id="PF03478"/>
    </source>
</evidence>
<protein>
    <recommendedName>
        <fullName evidence="1">KIB1-4 beta-propeller domain-containing protein</fullName>
    </recommendedName>
</protein>
<name>A0A834HJE6_RHOSS</name>
<dbReference type="Proteomes" id="UP000626092">
    <property type="component" value="Unassembled WGS sequence"/>
</dbReference>
<dbReference type="PANTHER" id="PTHR40891">
    <property type="entry name" value="DUF295 DOMAIN-CONTAINING PROTEIN"/>
    <property type="match status" value="1"/>
</dbReference>
<sequence>MCKAASFHEWMVMVDRYSSDCFLLNIISLEKMDLPPREDVPYQFWILSAPPTDDNCIVGFIGEDSHSITFCHPGDGKWVEHTFEPEIGTLRGYTICKGEIYCHGLQHGQANLVRDTGHCGS</sequence>
<gene>
    <name evidence="2" type="ORF">RHSIM_Rhsim01G0045700</name>
</gene>
<evidence type="ECO:0000313" key="2">
    <source>
        <dbReference type="EMBL" id="KAF7153471.1"/>
    </source>
</evidence>
<keyword evidence="3" id="KW-1185">Reference proteome</keyword>
<reference evidence="2" key="1">
    <citation type="submission" date="2019-11" db="EMBL/GenBank/DDBJ databases">
        <authorList>
            <person name="Liu Y."/>
            <person name="Hou J."/>
            <person name="Li T.-Q."/>
            <person name="Guan C.-H."/>
            <person name="Wu X."/>
            <person name="Wu H.-Z."/>
            <person name="Ling F."/>
            <person name="Zhang R."/>
            <person name="Shi X.-G."/>
            <person name="Ren J.-P."/>
            <person name="Chen E.-F."/>
            <person name="Sun J.-M."/>
        </authorList>
    </citation>
    <scope>NUCLEOTIDE SEQUENCE</scope>
    <source>
        <strain evidence="2">Adult_tree_wgs_1</strain>
        <tissue evidence="2">Leaves</tissue>
    </source>
</reference>
<dbReference type="PANTHER" id="PTHR40891:SF1">
    <property type="entry name" value="DUF295 DOMAIN-CONTAINING PROTEIN"/>
    <property type="match status" value="1"/>
</dbReference>
<dbReference type="OrthoDB" id="1863935at2759"/>
<proteinExistence type="predicted"/>
<dbReference type="Pfam" id="PF03478">
    <property type="entry name" value="Beta-prop_KIB1-4"/>
    <property type="match status" value="1"/>
</dbReference>
<dbReference type="InterPro" id="IPR005174">
    <property type="entry name" value="KIB1-4_b-propeller"/>
</dbReference>
<accession>A0A834HJE6</accession>